<dbReference type="OrthoDB" id="3801532at2759"/>
<feature type="domain" description="DUF7730" evidence="1">
    <location>
        <begin position="20"/>
        <end position="76"/>
    </location>
</feature>
<dbReference type="EMBL" id="ML977568">
    <property type="protein sequence ID" value="KAF2004282.1"/>
    <property type="molecule type" value="Genomic_DNA"/>
</dbReference>
<proteinExistence type="predicted"/>
<organism evidence="2 3">
    <name type="scientific">Amniculicola lignicola CBS 123094</name>
    <dbReference type="NCBI Taxonomy" id="1392246"/>
    <lineage>
        <taxon>Eukaryota</taxon>
        <taxon>Fungi</taxon>
        <taxon>Dikarya</taxon>
        <taxon>Ascomycota</taxon>
        <taxon>Pezizomycotina</taxon>
        <taxon>Dothideomycetes</taxon>
        <taxon>Pleosporomycetidae</taxon>
        <taxon>Pleosporales</taxon>
        <taxon>Amniculicolaceae</taxon>
        <taxon>Amniculicola</taxon>
    </lineage>
</organism>
<name>A0A6A5WRG6_9PLEO</name>
<keyword evidence="3" id="KW-1185">Reference proteome</keyword>
<protein>
    <recommendedName>
        <fullName evidence="1">DUF7730 domain-containing protein</fullName>
    </recommendedName>
</protein>
<dbReference type="Proteomes" id="UP000799779">
    <property type="component" value="Unassembled WGS sequence"/>
</dbReference>
<evidence type="ECO:0000259" key="1">
    <source>
        <dbReference type="Pfam" id="PF24864"/>
    </source>
</evidence>
<gene>
    <name evidence="2" type="ORF">P154DRAFT_55857</name>
</gene>
<reference evidence="2" key="1">
    <citation type="journal article" date="2020" name="Stud. Mycol.">
        <title>101 Dothideomycetes genomes: a test case for predicting lifestyles and emergence of pathogens.</title>
        <authorList>
            <person name="Haridas S."/>
            <person name="Albert R."/>
            <person name="Binder M."/>
            <person name="Bloem J."/>
            <person name="Labutti K."/>
            <person name="Salamov A."/>
            <person name="Andreopoulos B."/>
            <person name="Baker S."/>
            <person name="Barry K."/>
            <person name="Bills G."/>
            <person name="Bluhm B."/>
            <person name="Cannon C."/>
            <person name="Castanera R."/>
            <person name="Culley D."/>
            <person name="Daum C."/>
            <person name="Ezra D."/>
            <person name="Gonzalez J."/>
            <person name="Henrissat B."/>
            <person name="Kuo A."/>
            <person name="Liang C."/>
            <person name="Lipzen A."/>
            <person name="Lutzoni F."/>
            <person name="Magnuson J."/>
            <person name="Mondo S."/>
            <person name="Nolan M."/>
            <person name="Ohm R."/>
            <person name="Pangilinan J."/>
            <person name="Park H.-J."/>
            <person name="Ramirez L."/>
            <person name="Alfaro M."/>
            <person name="Sun H."/>
            <person name="Tritt A."/>
            <person name="Yoshinaga Y."/>
            <person name="Zwiers L.-H."/>
            <person name="Turgeon B."/>
            <person name="Goodwin S."/>
            <person name="Spatafora J."/>
            <person name="Crous P."/>
            <person name="Grigoriev I."/>
        </authorList>
    </citation>
    <scope>NUCLEOTIDE SEQUENCE</scope>
    <source>
        <strain evidence="2">CBS 123094</strain>
    </source>
</reference>
<evidence type="ECO:0000313" key="2">
    <source>
        <dbReference type="EMBL" id="KAF2004282.1"/>
    </source>
</evidence>
<evidence type="ECO:0000313" key="3">
    <source>
        <dbReference type="Proteomes" id="UP000799779"/>
    </source>
</evidence>
<dbReference type="AlphaFoldDB" id="A0A6A5WRG6"/>
<dbReference type="Pfam" id="PF24864">
    <property type="entry name" value="DUF7730"/>
    <property type="match status" value="1"/>
</dbReference>
<sequence length="200" mass="22734">MGSAILCRHRFEFEPPEFRDCLNLLMTCRKIYSEAHPLVLGKIHFFFTKPQEFLAYVSLTPPTHLQHICHVTIDFSPGNTSLPCYPFLCGPSCITGCTHFASQQPDLCANVLDSMLAFRMLHVEYNGDRDCDCRIGLLVNTNWSWLDWRDHILFKRAKHCCGDIPPEDGTAFQSCLLLGDHCVARKPWGDSGERRGRATS</sequence>
<dbReference type="InterPro" id="IPR056632">
    <property type="entry name" value="DUF7730"/>
</dbReference>
<accession>A0A6A5WRG6</accession>